<proteinExistence type="predicted"/>
<comment type="caution">
    <text evidence="3">The sequence shown here is derived from an EMBL/GenBank/DDBJ whole genome shotgun (WGS) entry which is preliminary data.</text>
</comment>
<organism evidence="3 4">
    <name type="scientific">Megasphaera hominis</name>
    <dbReference type="NCBI Taxonomy" id="159836"/>
    <lineage>
        <taxon>Bacteria</taxon>
        <taxon>Bacillati</taxon>
        <taxon>Bacillota</taxon>
        <taxon>Negativicutes</taxon>
        <taxon>Veillonellales</taxon>
        <taxon>Veillonellaceae</taxon>
        <taxon>Megasphaera</taxon>
    </lineage>
</organism>
<dbReference type="InterPro" id="IPR032774">
    <property type="entry name" value="WG_beta_rep"/>
</dbReference>
<dbReference type="Proteomes" id="UP000606870">
    <property type="component" value="Unassembled WGS sequence"/>
</dbReference>
<reference evidence="3 4" key="1">
    <citation type="submission" date="2020-08" db="EMBL/GenBank/DDBJ databases">
        <authorList>
            <person name="Liu C."/>
            <person name="Sun Q."/>
        </authorList>
    </citation>
    <scope>NUCLEOTIDE SEQUENCE [LARGE SCALE GENOMIC DNA]</scope>
    <source>
        <strain evidence="3 4">NSJ-59</strain>
    </source>
</reference>
<feature type="signal peptide" evidence="2">
    <location>
        <begin position="1"/>
        <end position="27"/>
    </location>
</feature>
<keyword evidence="4" id="KW-1185">Reference proteome</keyword>
<feature type="chain" id="PRO_5047287658" evidence="2">
    <location>
        <begin position="28"/>
        <end position="496"/>
    </location>
</feature>
<dbReference type="RefSeq" id="WP_186502655.1">
    <property type="nucleotide sequence ID" value="NZ_JACOGK010000009.1"/>
</dbReference>
<accession>A0ABR6VHC8</accession>
<dbReference type="EMBL" id="JACOGK010000009">
    <property type="protein sequence ID" value="MBC3536498.1"/>
    <property type="molecule type" value="Genomic_DNA"/>
</dbReference>
<evidence type="ECO:0000256" key="2">
    <source>
        <dbReference type="SAM" id="SignalP"/>
    </source>
</evidence>
<feature type="region of interest" description="Disordered" evidence="1">
    <location>
        <begin position="42"/>
        <end position="67"/>
    </location>
</feature>
<protein>
    <submittedName>
        <fullName evidence="3">WG repeat-containing protein</fullName>
    </submittedName>
</protein>
<gene>
    <name evidence="3" type="ORF">H8J70_04435</name>
</gene>
<dbReference type="PANTHER" id="PTHR37841">
    <property type="entry name" value="GLR2918 PROTEIN"/>
    <property type="match status" value="1"/>
</dbReference>
<evidence type="ECO:0000256" key="1">
    <source>
        <dbReference type="SAM" id="MobiDB-lite"/>
    </source>
</evidence>
<keyword evidence="2" id="KW-0732">Signal</keyword>
<dbReference type="Pfam" id="PF14903">
    <property type="entry name" value="WG_beta_rep"/>
    <property type="match status" value="4"/>
</dbReference>
<dbReference type="PANTHER" id="PTHR37841:SF1">
    <property type="entry name" value="DUF3298 DOMAIN-CONTAINING PROTEIN"/>
    <property type="match status" value="1"/>
</dbReference>
<evidence type="ECO:0000313" key="4">
    <source>
        <dbReference type="Proteomes" id="UP000606870"/>
    </source>
</evidence>
<sequence length="496" mass="53815">MMTHTHITPALLACLICLSLAAAPVRAEEGAHVYTREQHTYTATSASSSHEVTKETTHERGTHTSTSFHKDRAAIAAGTVLFPQMGDYDVKKQKESAHDKALRQAGIPGVLAMVQADNGKWGLMGPSGNLTVTPQYKSIEPTNRGIFNVTGVKHVTAITPTGDTVAPNDARRQPLPLSPYHAYRDGGKWGFADASGHTVLPPVYKDVLASFSEGIAFVKLDTGKKVAIDEKGQILFDAPSDDMYPYENGLAEYRRHVSNLNWGTVVGVFIGTQFGTGYDGTVMGGFIRDGVKRGYIDRTGHIVADSKNHFVYPMSAWGTFIENKDQTIFVNRRGETLFGPGNYDASVGTFSETLGIATLKNKDNGKFGALDLTNGTLVIPFAYDGIEFLGSDCLVVRQGKEQTLVNTTGQIIGTVPKATTLVPYGDEKVTWAKTGKTYAIVDDRCQVLTAFPAGSIQDVTSFRNGLSVVKQEGKYGIMRTDGTWLVMPQYKKITLV</sequence>
<feature type="compositionally biased region" description="Basic and acidic residues" evidence="1">
    <location>
        <begin position="51"/>
        <end position="67"/>
    </location>
</feature>
<name>A0ABR6VHC8_9FIRM</name>
<evidence type="ECO:0000313" key="3">
    <source>
        <dbReference type="EMBL" id="MBC3536498.1"/>
    </source>
</evidence>